<reference evidence="2" key="1">
    <citation type="journal article" date="2019" name="Int. J. Syst. Evol. Microbiol.">
        <title>The Global Catalogue of Microorganisms (GCM) 10K type strain sequencing project: providing services to taxonomists for standard genome sequencing and annotation.</title>
        <authorList>
            <consortium name="The Broad Institute Genomics Platform"/>
            <consortium name="The Broad Institute Genome Sequencing Center for Infectious Disease"/>
            <person name="Wu L."/>
            <person name="Ma J."/>
        </authorList>
    </citation>
    <scope>NUCLEOTIDE SEQUENCE [LARGE SCALE GENOMIC DNA]</scope>
    <source>
        <strain evidence="2">JCM 16221</strain>
    </source>
</reference>
<comment type="caution">
    <text evidence="1">The sequence shown here is derived from an EMBL/GenBank/DDBJ whole genome shotgun (WGS) entry which is preliminary data.</text>
</comment>
<dbReference type="EMBL" id="BAAARA010000001">
    <property type="protein sequence ID" value="GAA2331825.1"/>
    <property type="molecule type" value="Genomic_DNA"/>
</dbReference>
<sequence>MPTAASVETVEAESVTSVAPATIDTTSDQKWIHPRNRGLLTAYACRAESPLLTPTRLRGRRFVAM</sequence>
<protein>
    <submittedName>
        <fullName evidence="1">Uncharacterized protein</fullName>
    </submittedName>
</protein>
<evidence type="ECO:0000313" key="2">
    <source>
        <dbReference type="Proteomes" id="UP001501218"/>
    </source>
</evidence>
<organism evidence="1 2">
    <name type="scientific">Saccharopolyspora halophila</name>
    <dbReference type="NCBI Taxonomy" id="405551"/>
    <lineage>
        <taxon>Bacteria</taxon>
        <taxon>Bacillati</taxon>
        <taxon>Actinomycetota</taxon>
        <taxon>Actinomycetes</taxon>
        <taxon>Pseudonocardiales</taxon>
        <taxon>Pseudonocardiaceae</taxon>
        <taxon>Saccharopolyspora</taxon>
    </lineage>
</organism>
<proteinExistence type="predicted"/>
<dbReference type="Proteomes" id="UP001501218">
    <property type="component" value="Unassembled WGS sequence"/>
</dbReference>
<name>A0ABP5SIC7_9PSEU</name>
<accession>A0ABP5SIC7</accession>
<keyword evidence="2" id="KW-1185">Reference proteome</keyword>
<gene>
    <name evidence="1" type="ORF">GCM10009854_03780</name>
</gene>
<evidence type="ECO:0000313" key="1">
    <source>
        <dbReference type="EMBL" id="GAA2331825.1"/>
    </source>
</evidence>